<dbReference type="PANTHER" id="PTHR30160:SF22">
    <property type="entry name" value="LIPOPOLYSACCHARIDE CORE BIOSYNTHESIS PROTEIN"/>
    <property type="match status" value="1"/>
</dbReference>
<dbReference type="GO" id="GO:0008713">
    <property type="term" value="F:ADP-heptose-lipopolysaccharide heptosyltransferase activity"/>
    <property type="evidence" value="ECO:0007669"/>
    <property type="project" value="TreeGrafter"/>
</dbReference>
<dbReference type="GO" id="GO:0009244">
    <property type="term" value="P:lipopolysaccharide core region biosynthetic process"/>
    <property type="evidence" value="ECO:0007669"/>
    <property type="project" value="TreeGrafter"/>
</dbReference>
<dbReference type="GO" id="GO:0005829">
    <property type="term" value="C:cytosol"/>
    <property type="evidence" value="ECO:0007669"/>
    <property type="project" value="TreeGrafter"/>
</dbReference>
<dbReference type="InterPro" id="IPR002201">
    <property type="entry name" value="Glyco_trans_9"/>
</dbReference>
<dbReference type="Gene3D" id="3.40.50.2000">
    <property type="entry name" value="Glycogen Phosphorylase B"/>
    <property type="match status" value="2"/>
</dbReference>
<accession>A0A0F9IFD0</accession>
<dbReference type="PANTHER" id="PTHR30160">
    <property type="entry name" value="TETRAACYLDISACCHARIDE 4'-KINASE-RELATED"/>
    <property type="match status" value="1"/>
</dbReference>
<keyword evidence="2" id="KW-0808">Transferase</keyword>
<reference evidence="3" key="1">
    <citation type="journal article" date="2015" name="Nature">
        <title>Complex archaea that bridge the gap between prokaryotes and eukaryotes.</title>
        <authorList>
            <person name="Spang A."/>
            <person name="Saw J.H."/>
            <person name="Jorgensen S.L."/>
            <person name="Zaremba-Niedzwiedzka K."/>
            <person name="Martijn J."/>
            <person name="Lind A.E."/>
            <person name="van Eijk R."/>
            <person name="Schleper C."/>
            <person name="Guy L."/>
            <person name="Ettema T.J."/>
        </authorList>
    </citation>
    <scope>NUCLEOTIDE SEQUENCE</scope>
</reference>
<evidence type="ECO:0000313" key="3">
    <source>
        <dbReference type="EMBL" id="KKM18429.1"/>
    </source>
</evidence>
<dbReference type="CDD" id="cd03789">
    <property type="entry name" value="GT9_LPS_heptosyltransferase"/>
    <property type="match status" value="1"/>
</dbReference>
<evidence type="ECO:0000256" key="2">
    <source>
        <dbReference type="ARBA" id="ARBA00022679"/>
    </source>
</evidence>
<dbReference type="Pfam" id="PF01075">
    <property type="entry name" value="Glyco_transf_9"/>
    <property type="match status" value="1"/>
</dbReference>
<proteinExistence type="predicted"/>
<comment type="caution">
    <text evidence="3">The sequence shown here is derived from an EMBL/GenBank/DDBJ whole genome shotgun (WGS) entry which is preliminary data.</text>
</comment>
<sequence length="358" mass="39932">MAKLKKASSKQINRLLVIRLSAMGDVAMTVPVLSVLTHQYPDLKVTVLTKPFFAPLFAQLKNVSVFEAQVKGKHSGVFGLWSLYKELQVLKIDAVADLHNVLRSKVLKRYFKFEGIPFFQIDKARAEKKALTATHNKVFKPLKTTFERYADVFEALGFPINLSISKPLSVEPLSEKTLNVIGKKSKKFVGVAPFAAFEGKKYPPHLMESVLEKLNNTNKYTILLFGGGDEEEKKLDGFETRFESCINLAGKLSFSEEISIISNLEVMLSMDSGNGHLAAMYGVPVITLWGVTHPYAGFYPFGQKANNALLADREKYPLVPTSIYGNKMPKGYEKAIATISPEKVFEKIENILIGKAFQ</sequence>
<keyword evidence="1" id="KW-0328">Glycosyltransferase</keyword>
<dbReference type="SUPFAM" id="SSF53756">
    <property type="entry name" value="UDP-Glycosyltransferase/glycogen phosphorylase"/>
    <property type="match status" value="1"/>
</dbReference>
<dbReference type="InterPro" id="IPR051199">
    <property type="entry name" value="LPS_LOS_Heptosyltrfase"/>
</dbReference>
<organism evidence="3">
    <name type="scientific">marine sediment metagenome</name>
    <dbReference type="NCBI Taxonomy" id="412755"/>
    <lineage>
        <taxon>unclassified sequences</taxon>
        <taxon>metagenomes</taxon>
        <taxon>ecological metagenomes</taxon>
    </lineage>
</organism>
<dbReference type="AlphaFoldDB" id="A0A0F9IFD0"/>
<name>A0A0F9IFD0_9ZZZZ</name>
<dbReference type="EMBL" id="LAZR01014223">
    <property type="protein sequence ID" value="KKM18429.1"/>
    <property type="molecule type" value="Genomic_DNA"/>
</dbReference>
<evidence type="ECO:0008006" key="4">
    <source>
        <dbReference type="Google" id="ProtNLM"/>
    </source>
</evidence>
<protein>
    <recommendedName>
        <fullName evidence="4">ADP-heptose:LPS heptosyltransferase</fullName>
    </recommendedName>
</protein>
<gene>
    <name evidence="3" type="ORF">LCGC14_1665760</name>
</gene>
<evidence type="ECO:0000256" key="1">
    <source>
        <dbReference type="ARBA" id="ARBA00022676"/>
    </source>
</evidence>